<comment type="caution">
    <text evidence="5">The sequence shown here is derived from an EMBL/GenBank/DDBJ whole genome shotgun (WGS) entry which is preliminary data.</text>
</comment>
<gene>
    <name evidence="5" type="ORF">LCGC14_0180910</name>
</gene>
<evidence type="ECO:0000259" key="4">
    <source>
        <dbReference type="PROSITE" id="PS50893"/>
    </source>
</evidence>
<evidence type="ECO:0000256" key="1">
    <source>
        <dbReference type="ARBA" id="ARBA00022448"/>
    </source>
</evidence>
<dbReference type="PANTHER" id="PTHR43023:SF3">
    <property type="entry name" value="PROTEIN TRIGALACTOSYLDIACYLGLYCEROL 3, CHLOROPLASTIC"/>
    <property type="match status" value="1"/>
</dbReference>
<dbReference type="GO" id="GO:0016887">
    <property type="term" value="F:ATP hydrolysis activity"/>
    <property type="evidence" value="ECO:0007669"/>
    <property type="project" value="InterPro"/>
</dbReference>
<proteinExistence type="predicted"/>
<evidence type="ECO:0000256" key="3">
    <source>
        <dbReference type="ARBA" id="ARBA00022840"/>
    </source>
</evidence>
<feature type="domain" description="ABC transporter" evidence="4">
    <location>
        <begin position="10"/>
        <end position="223"/>
    </location>
</feature>
<dbReference type="EMBL" id="LAZR01000073">
    <property type="protein sequence ID" value="KKN95023.1"/>
    <property type="molecule type" value="Genomic_DNA"/>
</dbReference>
<protein>
    <recommendedName>
        <fullName evidence="4">ABC transporter domain-containing protein</fullName>
    </recommendedName>
</protein>
<reference evidence="5" key="1">
    <citation type="journal article" date="2015" name="Nature">
        <title>Complex archaea that bridge the gap between prokaryotes and eukaryotes.</title>
        <authorList>
            <person name="Spang A."/>
            <person name="Saw J.H."/>
            <person name="Jorgensen S.L."/>
            <person name="Zaremba-Niedzwiedzka K."/>
            <person name="Martijn J."/>
            <person name="Lind A.E."/>
            <person name="van Eijk R."/>
            <person name="Schleper C."/>
            <person name="Guy L."/>
            <person name="Ettema T.J."/>
        </authorList>
    </citation>
    <scope>NUCLEOTIDE SEQUENCE</scope>
</reference>
<sequence length="225" mass="24613">MIDTTGQPVVRVVDLVKRFDDRAVLDGVNLQVIQGETMVIMGGSGCGKSTLLRHMIGSIWPDEGYVELFGQNIAELNDDQFDAIRKRFGILFQSGALFNSMTVGENIALPLKEHTDLDDDTINVIVTIKLELVGLREAAHLMPAEISGGMKKRAGLARALAMDARVSFYDEPTGNLDPKTGRLIVDLLHSLRTEDRTVMIATHDDAIAAKADLILEMRDGRLIGA</sequence>
<dbReference type="Gene3D" id="3.40.50.300">
    <property type="entry name" value="P-loop containing nucleotide triphosphate hydrolases"/>
    <property type="match status" value="1"/>
</dbReference>
<dbReference type="Pfam" id="PF00005">
    <property type="entry name" value="ABC_tran"/>
    <property type="match status" value="1"/>
</dbReference>
<dbReference type="GO" id="GO:0005524">
    <property type="term" value="F:ATP binding"/>
    <property type="evidence" value="ECO:0007669"/>
    <property type="project" value="UniProtKB-KW"/>
</dbReference>
<dbReference type="PROSITE" id="PS50893">
    <property type="entry name" value="ABC_TRANSPORTER_2"/>
    <property type="match status" value="1"/>
</dbReference>
<name>A0A0F9XRZ9_9ZZZZ</name>
<dbReference type="SUPFAM" id="SSF52540">
    <property type="entry name" value="P-loop containing nucleoside triphosphate hydrolases"/>
    <property type="match status" value="1"/>
</dbReference>
<dbReference type="SMART" id="SM00382">
    <property type="entry name" value="AAA"/>
    <property type="match status" value="1"/>
</dbReference>
<evidence type="ECO:0000256" key="2">
    <source>
        <dbReference type="ARBA" id="ARBA00022741"/>
    </source>
</evidence>
<dbReference type="PROSITE" id="PS00211">
    <property type="entry name" value="ABC_TRANSPORTER_1"/>
    <property type="match status" value="1"/>
</dbReference>
<organism evidence="5">
    <name type="scientific">marine sediment metagenome</name>
    <dbReference type="NCBI Taxonomy" id="412755"/>
    <lineage>
        <taxon>unclassified sequences</taxon>
        <taxon>metagenomes</taxon>
        <taxon>ecological metagenomes</taxon>
    </lineage>
</organism>
<accession>A0A0F9XRZ9</accession>
<dbReference type="InterPro" id="IPR027417">
    <property type="entry name" value="P-loop_NTPase"/>
</dbReference>
<dbReference type="AlphaFoldDB" id="A0A0F9XRZ9"/>
<dbReference type="InterPro" id="IPR003593">
    <property type="entry name" value="AAA+_ATPase"/>
</dbReference>
<evidence type="ECO:0000313" key="5">
    <source>
        <dbReference type="EMBL" id="KKN95023.1"/>
    </source>
</evidence>
<keyword evidence="1" id="KW-0813">Transport</keyword>
<dbReference type="InterPro" id="IPR003439">
    <property type="entry name" value="ABC_transporter-like_ATP-bd"/>
</dbReference>
<dbReference type="PANTHER" id="PTHR43023">
    <property type="entry name" value="PROTEIN TRIGALACTOSYLDIACYLGLYCEROL 3, CHLOROPLASTIC"/>
    <property type="match status" value="1"/>
</dbReference>
<dbReference type="InterPro" id="IPR017871">
    <property type="entry name" value="ABC_transporter-like_CS"/>
</dbReference>
<keyword evidence="3" id="KW-0067">ATP-binding</keyword>
<keyword evidence="2" id="KW-0547">Nucleotide-binding</keyword>